<organism evidence="1 2">
    <name type="scientific">Trifolium pratense</name>
    <name type="common">Red clover</name>
    <dbReference type="NCBI Taxonomy" id="57577"/>
    <lineage>
        <taxon>Eukaryota</taxon>
        <taxon>Viridiplantae</taxon>
        <taxon>Streptophyta</taxon>
        <taxon>Embryophyta</taxon>
        <taxon>Tracheophyta</taxon>
        <taxon>Spermatophyta</taxon>
        <taxon>Magnoliopsida</taxon>
        <taxon>eudicotyledons</taxon>
        <taxon>Gunneridae</taxon>
        <taxon>Pentapetalae</taxon>
        <taxon>rosids</taxon>
        <taxon>fabids</taxon>
        <taxon>Fabales</taxon>
        <taxon>Fabaceae</taxon>
        <taxon>Papilionoideae</taxon>
        <taxon>50 kb inversion clade</taxon>
        <taxon>NPAAA clade</taxon>
        <taxon>Hologalegina</taxon>
        <taxon>IRL clade</taxon>
        <taxon>Trifolieae</taxon>
        <taxon>Trifolium</taxon>
    </lineage>
</organism>
<dbReference type="EMBL" id="CASHSV030000109">
    <property type="protein sequence ID" value="CAJ2646956.1"/>
    <property type="molecule type" value="Genomic_DNA"/>
</dbReference>
<dbReference type="Proteomes" id="UP001177021">
    <property type="component" value="Unassembled WGS sequence"/>
</dbReference>
<gene>
    <name evidence="1" type="ORF">MILVUS5_LOCUS15577</name>
</gene>
<proteinExistence type="predicted"/>
<sequence length="174" mass="19555">MWPHAINVPLKAFIIFCKFSSYILLAELSFTRLFKTIISKVVETYQPGAIVLQCGADSLAGDRLGCFNLSIDGHAECVRFVKRFNLPLLVSGGGGYTKENVARCWTVETGVLLDTELPEEIPENVYIKYFGPEFSLKIPNGHIENLNSKSYLSSIKMQVLENLRCIQHAPRTRN</sequence>
<protein>
    <submittedName>
        <fullName evidence="1">Uncharacterized protein</fullName>
    </submittedName>
</protein>
<name>A0ACB0JRP4_TRIPR</name>
<comment type="caution">
    <text evidence="1">The sequence shown here is derived from an EMBL/GenBank/DDBJ whole genome shotgun (WGS) entry which is preliminary data.</text>
</comment>
<evidence type="ECO:0000313" key="2">
    <source>
        <dbReference type="Proteomes" id="UP001177021"/>
    </source>
</evidence>
<keyword evidence="2" id="KW-1185">Reference proteome</keyword>
<accession>A0ACB0JRP4</accession>
<evidence type="ECO:0000313" key="1">
    <source>
        <dbReference type="EMBL" id="CAJ2646956.1"/>
    </source>
</evidence>
<reference evidence="1" key="1">
    <citation type="submission" date="2023-10" db="EMBL/GenBank/DDBJ databases">
        <authorList>
            <person name="Rodriguez Cubillos JULIANA M."/>
            <person name="De Vega J."/>
        </authorList>
    </citation>
    <scope>NUCLEOTIDE SEQUENCE</scope>
</reference>